<evidence type="ECO:0000313" key="2">
    <source>
        <dbReference type="EMBL" id="KIM43563.1"/>
    </source>
</evidence>
<feature type="signal peptide" evidence="1">
    <location>
        <begin position="1"/>
        <end position="27"/>
    </location>
</feature>
<dbReference type="AlphaFoldDB" id="A0A0C2Y146"/>
<organism evidence="2 3">
    <name type="scientific">Hebeloma cylindrosporum</name>
    <dbReference type="NCBI Taxonomy" id="76867"/>
    <lineage>
        <taxon>Eukaryota</taxon>
        <taxon>Fungi</taxon>
        <taxon>Dikarya</taxon>
        <taxon>Basidiomycota</taxon>
        <taxon>Agaricomycotina</taxon>
        <taxon>Agaricomycetes</taxon>
        <taxon>Agaricomycetidae</taxon>
        <taxon>Agaricales</taxon>
        <taxon>Agaricineae</taxon>
        <taxon>Hymenogastraceae</taxon>
        <taxon>Hebeloma</taxon>
    </lineage>
</organism>
<gene>
    <name evidence="2" type="ORF">M413DRAFT_383734</name>
</gene>
<keyword evidence="1" id="KW-0732">Signal</keyword>
<dbReference type="Gene3D" id="1.20.120.20">
    <property type="entry name" value="Apolipoprotein"/>
    <property type="match status" value="1"/>
</dbReference>
<keyword evidence="3" id="KW-1185">Reference proteome</keyword>
<reference evidence="2 3" key="1">
    <citation type="submission" date="2014-04" db="EMBL/GenBank/DDBJ databases">
        <authorList>
            <consortium name="DOE Joint Genome Institute"/>
            <person name="Kuo A."/>
            <person name="Gay G."/>
            <person name="Dore J."/>
            <person name="Kohler A."/>
            <person name="Nagy L.G."/>
            <person name="Floudas D."/>
            <person name="Copeland A."/>
            <person name="Barry K.W."/>
            <person name="Cichocki N."/>
            <person name="Veneault-Fourrey C."/>
            <person name="LaButti K."/>
            <person name="Lindquist E.A."/>
            <person name="Lipzen A."/>
            <person name="Lundell T."/>
            <person name="Morin E."/>
            <person name="Murat C."/>
            <person name="Sun H."/>
            <person name="Tunlid A."/>
            <person name="Henrissat B."/>
            <person name="Grigoriev I.V."/>
            <person name="Hibbett D.S."/>
            <person name="Martin F."/>
            <person name="Nordberg H.P."/>
            <person name="Cantor M.N."/>
            <person name="Hua S.X."/>
        </authorList>
    </citation>
    <scope>NUCLEOTIDE SEQUENCE [LARGE SCALE GENOMIC DNA]</scope>
    <source>
        <strain evidence="3">h7</strain>
    </source>
</reference>
<evidence type="ECO:0000313" key="3">
    <source>
        <dbReference type="Proteomes" id="UP000053424"/>
    </source>
</evidence>
<feature type="chain" id="PRO_5002158956" evidence="1">
    <location>
        <begin position="28"/>
        <end position="344"/>
    </location>
</feature>
<dbReference type="OrthoDB" id="3058140at2759"/>
<protein>
    <submittedName>
        <fullName evidence="2">Uncharacterized protein</fullName>
    </submittedName>
</protein>
<dbReference type="HOGENOM" id="CLU_072840_0_0_1"/>
<sequence length="344" mass="37828">MFNLSRAGSLVVITLFVHSFLFFFASAAPVSIARQTSVGIRVPSPGSYAIDTPFPQALPTSSSNSGSQSHALRSLAENEMVILVRRTSIAAKIRNAFKKAGSRIKHAFQKVGTKIKTAFKKVGTKIKTAFQKVGTKMKTAFKKVGTKIKTAFKKVGNGIKTGITAHFLTCYSRSMFFTPVAKKIGHGIVTAAKKVGHFIKTTGAKIAKFGLKVISTVQSIGAKVIGFIPGIGKPLGRALKAASMGTNALSNKIHVSLGKKLDKGMAIMDKIRNPVSGAGGKALDAILRREEDEWIVYREFDDMLWDRDLDDMLWDRELEDMLWDREIDHDDIYARDYDILQFLK</sequence>
<reference evidence="3" key="2">
    <citation type="submission" date="2015-01" db="EMBL/GenBank/DDBJ databases">
        <title>Evolutionary Origins and Diversification of the Mycorrhizal Mutualists.</title>
        <authorList>
            <consortium name="DOE Joint Genome Institute"/>
            <consortium name="Mycorrhizal Genomics Consortium"/>
            <person name="Kohler A."/>
            <person name="Kuo A."/>
            <person name="Nagy L.G."/>
            <person name="Floudas D."/>
            <person name="Copeland A."/>
            <person name="Barry K.W."/>
            <person name="Cichocki N."/>
            <person name="Veneault-Fourrey C."/>
            <person name="LaButti K."/>
            <person name="Lindquist E.A."/>
            <person name="Lipzen A."/>
            <person name="Lundell T."/>
            <person name="Morin E."/>
            <person name="Murat C."/>
            <person name="Riley R."/>
            <person name="Ohm R."/>
            <person name="Sun H."/>
            <person name="Tunlid A."/>
            <person name="Henrissat B."/>
            <person name="Grigoriev I.V."/>
            <person name="Hibbett D.S."/>
            <person name="Martin F."/>
        </authorList>
    </citation>
    <scope>NUCLEOTIDE SEQUENCE [LARGE SCALE GENOMIC DNA]</scope>
    <source>
        <strain evidence="3">h7</strain>
    </source>
</reference>
<proteinExistence type="predicted"/>
<dbReference type="Proteomes" id="UP000053424">
    <property type="component" value="Unassembled WGS sequence"/>
</dbReference>
<dbReference type="EMBL" id="KN831775">
    <property type="protein sequence ID" value="KIM43563.1"/>
    <property type="molecule type" value="Genomic_DNA"/>
</dbReference>
<accession>A0A0C2Y146</accession>
<evidence type="ECO:0000256" key="1">
    <source>
        <dbReference type="SAM" id="SignalP"/>
    </source>
</evidence>
<dbReference type="STRING" id="686832.A0A0C2Y146"/>
<name>A0A0C2Y146_HEBCY</name>